<evidence type="ECO:0000313" key="3">
    <source>
        <dbReference type="Proteomes" id="UP000262882"/>
    </source>
</evidence>
<gene>
    <name evidence="2" type="ORF">D0T12_31495</name>
</gene>
<proteinExistence type="predicted"/>
<protein>
    <submittedName>
        <fullName evidence="2">Uncharacterized protein</fullName>
    </submittedName>
</protein>
<accession>A0A372G7X6</accession>
<keyword evidence="1" id="KW-0472">Membrane</keyword>
<reference evidence="2 3" key="1">
    <citation type="submission" date="2018-08" db="EMBL/GenBank/DDBJ databases">
        <title>Actinomadura spongicola sp. nov., isolated from marine sponge Leucetta chagosensis.</title>
        <authorList>
            <person name="Li L."/>
            <person name="Lin H.W."/>
        </authorList>
    </citation>
    <scope>NUCLEOTIDE SEQUENCE [LARGE SCALE GENOMIC DNA]</scope>
    <source>
        <strain evidence="2 3">LHW52907</strain>
    </source>
</reference>
<dbReference type="AlphaFoldDB" id="A0A372G7X6"/>
<comment type="caution">
    <text evidence="2">The sequence shown here is derived from an EMBL/GenBank/DDBJ whole genome shotgun (WGS) entry which is preliminary data.</text>
</comment>
<organism evidence="2 3">
    <name type="scientific">Actinomadura spongiicola</name>
    <dbReference type="NCBI Taxonomy" id="2303421"/>
    <lineage>
        <taxon>Bacteria</taxon>
        <taxon>Bacillati</taxon>
        <taxon>Actinomycetota</taxon>
        <taxon>Actinomycetes</taxon>
        <taxon>Streptosporangiales</taxon>
        <taxon>Thermomonosporaceae</taxon>
        <taxon>Actinomadura</taxon>
    </lineage>
</organism>
<evidence type="ECO:0000313" key="2">
    <source>
        <dbReference type="EMBL" id="RFS81475.1"/>
    </source>
</evidence>
<keyword evidence="1" id="KW-1133">Transmembrane helix</keyword>
<dbReference type="EMBL" id="QVNQ01000013">
    <property type="protein sequence ID" value="RFS81475.1"/>
    <property type="molecule type" value="Genomic_DNA"/>
</dbReference>
<keyword evidence="3" id="KW-1185">Reference proteome</keyword>
<name>A0A372G7X6_9ACTN</name>
<feature type="transmembrane region" description="Helical" evidence="1">
    <location>
        <begin position="25"/>
        <end position="47"/>
    </location>
</feature>
<evidence type="ECO:0000256" key="1">
    <source>
        <dbReference type="SAM" id="Phobius"/>
    </source>
</evidence>
<sequence>MELFDIAEYVVEERLRCVLPEELTAMLWAGGLFSLGEYHPVLAVAVFNRVLDRRRCRWWAGCPAGGE</sequence>
<keyword evidence="1" id="KW-0812">Transmembrane</keyword>
<dbReference type="Proteomes" id="UP000262882">
    <property type="component" value="Unassembled WGS sequence"/>
</dbReference>